<protein>
    <recommendedName>
        <fullName evidence="5">TMF family protein</fullName>
    </recommendedName>
</protein>
<evidence type="ECO:0008006" key="5">
    <source>
        <dbReference type="Google" id="ProtNLM"/>
    </source>
</evidence>
<evidence type="ECO:0000256" key="2">
    <source>
        <dbReference type="SAM" id="SignalP"/>
    </source>
</evidence>
<dbReference type="RefSeq" id="WP_163946856.1">
    <property type="nucleotide sequence ID" value="NZ_JAAFZH010000003.1"/>
</dbReference>
<gene>
    <name evidence="3" type="ORF">GK108_10350</name>
</gene>
<comment type="caution">
    <text evidence="3">The sequence shown here is derived from an EMBL/GenBank/DDBJ whole genome shotgun (WGS) entry which is preliminary data.</text>
</comment>
<dbReference type="AlphaFoldDB" id="A0A6L9L7F6"/>
<feature type="signal peptide" evidence="2">
    <location>
        <begin position="1"/>
        <end position="21"/>
    </location>
</feature>
<name>A0A6L9L7F6_9BACT</name>
<keyword evidence="2" id="KW-0732">Signal</keyword>
<keyword evidence="1" id="KW-0175">Coiled coil</keyword>
<feature type="coiled-coil region" evidence="1">
    <location>
        <begin position="436"/>
        <end position="463"/>
    </location>
</feature>
<dbReference type="Proteomes" id="UP000474175">
    <property type="component" value="Unassembled WGS sequence"/>
</dbReference>
<reference evidence="3 4" key="1">
    <citation type="submission" date="2020-02" db="EMBL/GenBank/DDBJ databases">
        <title>Draft genome sequence of two Spirosoma agri KCTC 52727 and Spirosoma terrae KCTC 52035.</title>
        <authorList>
            <person name="Rojas J."/>
            <person name="Ambika Manirajan B."/>
            <person name="Suarez C."/>
            <person name="Ratering S."/>
            <person name="Schnell S."/>
        </authorList>
    </citation>
    <scope>NUCLEOTIDE SEQUENCE [LARGE SCALE GENOMIC DNA]</scope>
    <source>
        <strain evidence="3 4">KCTC 52035</strain>
    </source>
</reference>
<sequence>MNKSFYLLSVALFSFSYQLKAQGLPSTSYIVNSANTAESGGFNTFVGPEAGRNNAGGYDNAFVGYQAGLNNSLGAYNTFMGFYAGKGNTSGNFNTFIGADAGLLTESGGYNSFYGAETGLHNKAHYNSFLGAQAGWTNTTGTRNDFVGFRAGYLNTTGANNSFHGHESGYNNVTGGSNVYVGFQAGYNALSDFNTFVGFQAGFTNTTGQGNTFFGILSGRGNVTGNHNTYIGNGTGPASNNSDDNVYIGFNTGNHDSGSRNTLLGTGADAIAQNLTNATAIGAGATVAISDAVILGNQASVGIGTSAPTARLEVNSGMDNESGVRLSRLTANSPVQLATTDKLLTVDATGKLVLTSAGHYSVRSEADWSDKVFMNGYKLRSLSEVDQYIQKHQHLPGVPSAAEIVEQGIDAAKMDAKLLEKIEELTLYSIQLEKDKRQQQAISQKQQAEIDELKRLVKQLLERK</sequence>
<evidence type="ECO:0000256" key="1">
    <source>
        <dbReference type="SAM" id="Coils"/>
    </source>
</evidence>
<organism evidence="3 4">
    <name type="scientific">Spirosoma terrae</name>
    <dbReference type="NCBI Taxonomy" id="1968276"/>
    <lineage>
        <taxon>Bacteria</taxon>
        <taxon>Pseudomonadati</taxon>
        <taxon>Bacteroidota</taxon>
        <taxon>Cytophagia</taxon>
        <taxon>Cytophagales</taxon>
        <taxon>Cytophagaceae</taxon>
        <taxon>Spirosoma</taxon>
    </lineage>
</organism>
<evidence type="ECO:0000313" key="4">
    <source>
        <dbReference type="Proteomes" id="UP000474175"/>
    </source>
</evidence>
<accession>A0A6L9L7F6</accession>
<dbReference type="EMBL" id="JAAFZH010000003">
    <property type="protein sequence ID" value="NDU95272.1"/>
    <property type="molecule type" value="Genomic_DNA"/>
</dbReference>
<keyword evidence="4" id="KW-1185">Reference proteome</keyword>
<proteinExistence type="predicted"/>
<evidence type="ECO:0000313" key="3">
    <source>
        <dbReference type="EMBL" id="NDU95272.1"/>
    </source>
</evidence>
<feature type="chain" id="PRO_5027071637" description="TMF family protein" evidence="2">
    <location>
        <begin position="22"/>
        <end position="464"/>
    </location>
</feature>